<dbReference type="GO" id="GO:0005737">
    <property type="term" value="C:cytoplasm"/>
    <property type="evidence" value="ECO:0007669"/>
    <property type="project" value="UniProtKB-SubCell"/>
</dbReference>
<keyword evidence="9" id="KW-0460">Magnesium</keyword>
<dbReference type="GO" id="GO:0002949">
    <property type="term" value="P:tRNA threonylcarbamoyladenosine modification"/>
    <property type="evidence" value="ECO:0007669"/>
    <property type="project" value="InterPro"/>
</dbReference>
<comment type="subcellular location">
    <subcellularLocation>
        <location evidence="1">Cytoplasm</location>
    </subcellularLocation>
</comment>
<dbReference type="GO" id="GO:0046872">
    <property type="term" value="F:metal ion binding"/>
    <property type="evidence" value="ECO:0007669"/>
    <property type="project" value="UniProtKB-KW"/>
</dbReference>
<dbReference type="AlphaFoldDB" id="A0A0E9LS59"/>
<organism evidence="11 12">
    <name type="scientific">Geofilum rubicundum JCM 15548</name>
    <dbReference type="NCBI Taxonomy" id="1236989"/>
    <lineage>
        <taxon>Bacteria</taxon>
        <taxon>Pseudomonadati</taxon>
        <taxon>Bacteroidota</taxon>
        <taxon>Bacteroidia</taxon>
        <taxon>Marinilabiliales</taxon>
        <taxon>Marinilabiliaceae</taxon>
        <taxon>Geofilum</taxon>
    </lineage>
</organism>
<dbReference type="PANTHER" id="PTHR33540">
    <property type="entry name" value="TRNA THREONYLCARBAMOYLADENOSINE BIOSYNTHESIS PROTEIN TSAE"/>
    <property type="match status" value="1"/>
</dbReference>
<dbReference type="SUPFAM" id="SSF52540">
    <property type="entry name" value="P-loop containing nucleoside triphosphate hydrolases"/>
    <property type="match status" value="1"/>
</dbReference>
<keyword evidence="12" id="KW-1185">Reference proteome</keyword>
<dbReference type="Proteomes" id="UP000032900">
    <property type="component" value="Unassembled WGS sequence"/>
</dbReference>
<evidence type="ECO:0000313" key="11">
    <source>
        <dbReference type="EMBL" id="GAO27976.1"/>
    </source>
</evidence>
<dbReference type="GO" id="GO:0005524">
    <property type="term" value="F:ATP binding"/>
    <property type="evidence" value="ECO:0007669"/>
    <property type="project" value="UniProtKB-KW"/>
</dbReference>
<dbReference type="STRING" id="1236989.JCM15548_27"/>
<gene>
    <name evidence="11" type="ORF">JCM15548_27</name>
</gene>
<dbReference type="NCBIfam" id="TIGR00150">
    <property type="entry name" value="T6A_YjeE"/>
    <property type="match status" value="1"/>
</dbReference>
<dbReference type="InterPro" id="IPR003442">
    <property type="entry name" value="T6A_TsaE"/>
</dbReference>
<dbReference type="Pfam" id="PF02367">
    <property type="entry name" value="TsaE"/>
    <property type="match status" value="1"/>
</dbReference>
<evidence type="ECO:0000256" key="5">
    <source>
        <dbReference type="ARBA" id="ARBA00022694"/>
    </source>
</evidence>
<keyword evidence="4" id="KW-0963">Cytoplasm</keyword>
<keyword evidence="7" id="KW-0547">Nucleotide-binding</keyword>
<evidence type="ECO:0000256" key="10">
    <source>
        <dbReference type="ARBA" id="ARBA00032441"/>
    </source>
</evidence>
<evidence type="ECO:0000256" key="2">
    <source>
        <dbReference type="ARBA" id="ARBA00007599"/>
    </source>
</evidence>
<keyword evidence="6" id="KW-0479">Metal-binding</keyword>
<protein>
    <recommendedName>
        <fullName evidence="3">tRNA threonylcarbamoyladenosine biosynthesis protein TsaE</fullName>
    </recommendedName>
    <alternativeName>
        <fullName evidence="10">t(6)A37 threonylcarbamoyladenosine biosynthesis protein TsaE</fullName>
    </alternativeName>
</protein>
<evidence type="ECO:0000256" key="8">
    <source>
        <dbReference type="ARBA" id="ARBA00022840"/>
    </source>
</evidence>
<comment type="similarity">
    <text evidence="2">Belongs to the TsaE family.</text>
</comment>
<sequence>MHFLANTPEDLRPAAAALAQLLADRPVAAFYGNMGVGKTTFIKVLCRHLNIADTVNSPSFAIINEYQNGEGQQVFHFDLYRLKEPEELLDMGGEDYFYSGHICLVEWPEKAADYLPENRINVSMEELPDGSRSIRFELL</sequence>
<dbReference type="PANTHER" id="PTHR33540:SF2">
    <property type="entry name" value="TRNA THREONYLCARBAMOYLADENOSINE BIOSYNTHESIS PROTEIN TSAE"/>
    <property type="match status" value="1"/>
</dbReference>
<comment type="caution">
    <text evidence="11">The sequence shown here is derived from an EMBL/GenBank/DDBJ whole genome shotgun (WGS) entry which is preliminary data.</text>
</comment>
<name>A0A0E9LS59_9BACT</name>
<keyword evidence="5" id="KW-0819">tRNA processing</keyword>
<evidence type="ECO:0000256" key="7">
    <source>
        <dbReference type="ARBA" id="ARBA00022741"/>
    </source>
</evidence>
<dbReference type="Gene3D" id="3.40.50.300">
    <property type="entry name" value="P-loop containing nucleotide triphosphate hydrolases"/>
    <property type="match status" value="1"/>
</dbReference>
<evidence type="ECO:0000256" key="1">
    <source>
        <dbReference type="ARBA" id="ARBA00004496"/>
    </source>
</evidence>
<evidence type="ECO:0000313" key="12">
    <source>
        <dbReference type="Proteomes" id="UP000032900"/>
    </source>
</evidence>
<dbReference type="InterPro" id="IPR027417">
    <property type="entry name" value="P-loop_NTPase"/>
</dbReference>
<accession>A0A0E9LS59</accession>
<dbReference type="OrthoDB" id="9815896at2"/>
<evidence type="ECO:0000256" key="9">
    <source>
        <dbReference type="ARBA" id="ARBA00022842"/>
    </source>
</evidence>
<reference evidence="11 12" key="1">
    <citation type="journal article" date="2015" name="Microbes Environ.">
        <title>Distribution and evolution of nitrogen fixation genes in the phylum bacteroidetes.</title>
        <authorList>
            <person name="Inoue J."/>
            <person name="Oshima K."/>
            <person name="Suda W."/>
            <person name="Sakamoto M."/>
            <person name="Iino T."/>
            <person name="Noda S."/>
            <person name="Hongoh Y."/>
            <person name="Hattori M."/>
            <person name="Ohkuma M."/>
        </authorList>
    </citation>
    <scope>NUCLEOTIDE SEQUENCE [LARGE SCALE GENOMIC DNA]</scope>
    <source>
        <strain evidence="11">JCM 15548</strain>
    </source>
</reference>
<evidence type="ECO:0000256" key="3">
    <source>
        <dbReference type="ARBA" id="ARBA00019010"/>
    </source>
</evidence>
<dbReference type="EMBL" id="BAZW01000001">
    <property type="protein sequence ID" value="GAO27976.1"/>
    <property type="molecule type" value="Genomic_DNA"/>
</dbReference>
<evidence type="ECO:0000256" key="6">
    <source>
        <dbReference type="ARBA" id="ARBA00022723"/>
    </source>
</evidence>
<evidence type="ECO:0000256" key="4">
    <source>
        <dbReference type="ARBA" id="ARBA00022490"/>
    </source>
</evidence>
<proteinExistence type="inferred from homology"/>
<keyword evidence="8" id="KW-0067">ATP-binding</keyword>